<dbReference type="AlphaFoldDB" id="A0A5C3MUM0"/>
<reference evidence="1 2" key="1">
    <citation type="journal article" date="2019" name="Nat. Ecol. Evol.">
        <title>Megaphylogeny resolves global patterns of mushroom evolution.</title>
        <authorList>
            <person name="Varga T."/>
            <person name="Krizsan K."/>
            <person name="Foldi C."/>
            <person name="Dima B."/>
            <person name="Sanchez-Garcia M."/>
            <person name="Sanchez-Ramirez S."/>
            <person name="Szollosi G.J."/>
            <person name="Szarkandi J.G."/>
            <person name="Papp V."/>
            <person name="Albert L."/>
            <person name="Andreopoulos W."/>
            <person name="Angelini C."/>
            <person name="Antonin V."/>
            <person name="Barry K.W."/>
            <person name="Bougher N.L."/>
            <person name="Buchanan P."/>
            <person name="Buyck B."/>
            <person name="Bense V."/>
            <person name="Catcheside P."/>
            <person name="Chovatia M."/>
            <person name="Cooper J."/>
            <person name="Damon W."/>
            <person name="Desjardin D."/>
            <person name="Finy P."/>
            <person name="Geml J."/>
            <person name="Haridas S."/>
            <person name="Hughes K."/>
            <person name="Justo A."/>
            <person name="Karasinski D."/>
            <person name="Kautmanova I."/>
            <person name="Kiss B."/>
            <person name="Kocsube S."/>
            <person name="Kotiranta H."/>
            <person name="LaButti K.M."/>
            <person name="Lechner B.E."/>
            <person name="Liimatainen K."/>
            <person name="Lipzen A."/>
            <person name="Lukacs Z."/>
            <person name="Mihaltcheva S."/>
            <person name="Morgado L.N."/>
            <person name="Niskanen T."/>
            <person name="Noordeloos M.E."/>
            <person name="Ohm R.A."/>
            <person name="Ortiz-Santana B."/>
            <person name="Ovrebo C."/>
            <person name="Racz N."/>
            <person name="Riley R."/>
            <person name="Savchenko A."/>
            <person name="Shiryaev A."/>
            <person name="Soop K."/>
            <person name="Spirin V."/>
            <person name="Szebenyi C."/>
            <person name="Tomsovsky M."/>
            <person name="Tulloss R.E."/>
            <person name="Uehling J."/>
            <person name="Grigoriev I.V."/>
            <person name="Vagvolgyi C."/>
            <person name="Papp T."/>
            <person name="Martin F.M."/>
            <person name="Miettinen O."/>
            <person name="Hibbett D.S."/>
            <person name="Nagy L.G."/>
        </authorList>
    </citation>
    <scope>NUCLEOTIDE SEQUENCE [LARGE SCALE GENOMIC DNA]</scope>
    <source>
        <strain evidence="1 2">OMC1185</strain>
    </source>
</reference>
<gene>
    <name evidence="1" type="ORF">OE88DRAFT_483457</name>
</gene>
<organism evidence="1 2">
    <name type="scientific">Heliocybe sulcata</name>
    <dbReference type="NCBI Taxonomy" id="5364"/>
    <lineage>
        <taxon>Eukaryota</taxon>
        <taxon>Fungi</taxon>
        <taxon>Dikarya</taxon>
        <taxon>Basidiomycota</taxon>
        <taxon>Agaricomycotina</taxon>
        <taxon>Agaricomycetes</taxon>
        <taxon>Gloeophyllales</taxon>
        <taxon>Gloeophyllaceae</taxon>
        <taxon>Heliocybe</taxon>
    </lineage>
</organism>
<dbReference type="OrthoDB" id="39659at2759"/>
<evidence type="ECO:0000313" key="2">
    <source>
        <dbReference type="Proteomes" id="UP000305948"/>
    </source>
</evidence>
<sequence length="205" mass="22951">MVAASWYAVAQNPAIHEYLAILHGARNGFIYGAKVRFAHALVISILFGKGSYHQRMRGILRDTWQHASNLAKIAVIYKTALLVFRKMNGGKQRSVDSFIAGLLGGYAVFGERNGINEQVILYGAGRAVATLLPRAKSVLSSRTMQTSPSATRPLPPDPFYFSVLATFVWGYIMWSFENRPHTIQPGMFSSSVYIYRDSNGWIDWR</sequence>
<dbReference type="STRING" id="5364.A0A5C3MUM0"/>
<evidence type="ECO:0000313" key="1">
    <source>
        <dbReference type="EMBL" id="TFK48623.1"/>
    </source>
</evidence>
<proteinExistence type="predicted"/>
<dbReference type="EMBL" id="ML213518">
    <property type="protein sequence ID" value="TFK48623.1"/>
    <property type="molecule type" value="Genomic_DNA"/>
</dbReference>
<dbReference type="PANTHER" id="PTHR15460:SF3">
    <property type="entry name" value="PEROXISOMAL MEMBRANE PROTEIN 4"/>
    <property type="match status" value="1"/>
</dbReference>
<keyword evidence="2" id="KW-1185">Reference proteome</keyword>
<protein>
    <submittedName>
        <fullName evidence="1">Peroxisomal membrane protein 4</fullName>
    </submittedName>
</protein>
<dbReference type="PANTHER" id="PTHR15460">
    <property type="entry name" value="PEROXISOMAL MEMBRANE PROTEIN 4"/>
    <property type="match status" value="1"/>
</dbReference>
<dbReference type="Proteomes" id="UP000305948">
    <property type="component" value="Unassembled WGS sequence"/>
</dbReference>
<accession>A0A5C3MUM0</accession>
<dbReference type="Pfam" id="PF02466">
    <property type="entry name" value="Tim17"/>
    <property type="match status" value="1"/>
</dbReference>
<dbReference type="InterPro" id="IPR019531">
    <property type="entry name" value="Pmp4"/>
</dbReference>
<name>A0A5C3MUM0_9AGAM</name>
<dbReference type="GO" id="GO:0005778">
    <property type="term" value="C:peroxisomal membrane"/>
    <property type="evidence" value="ECO:0007669"/>
    <property type="project" value="TreeGrafter"/>
</dbReference>